<keyword evidence="3" id="KW-1185">Reference proteome</keyword>
<protein>
    <submittedName>
        <fullName evidence="2">Uncharacterized protein</fullName>
    </submittedName>
</protein>
<name>A0A2H3J9T3_WOLCO</name>
<reference evidence="2 3" key="1">
    <citation type="journal article" date="2012" name="Science">
        <title>The Paleozoic origin of enzymatic lignin decomposition reconstructed from 31 fungal genomes.</title>
        <authorList>
            <person name="Floudas D."/>
            <person name="Binder M."/>
            <person name="Riley R."/>
            <person name="Barry K."/>
            <person name="Blanchette R.A."/>
            <person name="Henrissat B."/>
            <person name="Martinez A.T."/>
            <person name="Otillar R."/>
            <person name="Spatafora J.W."/>
            <person name="Yadav J.S."/>
            <person name="Aerts A."/>
            <person name="Benoit I."/>
            <person name="Boyd A."/>
            <person name="Carlson A."/>
            <person name="Copeland A."/>
            <person name="Coutinho P.M."/>
            <person name="de Vries R.P."/>
            <person name="Ferreira P."/>
            <person name="Findley K."/>
            <person name="Foster B."/>
            <person name="Gaskell J."/>
            <person name="Glotzer D."/>
            <person name="Gorecki P."/>
            <person name="Heitman J."/>
            <person name="Hesse C."/>
            <person name="Hori C."/>
            <person name="Igarashi K."/>
            <person name="Jurgens J.A."/>
            <person name="Kallen N."/>
            <person name="Kersten P."/>
            <person name="Kohler A."/>
            <person name="Kuees U."/>
            <person name="Kumar T.K.A."/>
            <person name="Kuo A."/>
            <person name="LaButti K."/>
            <person name="Larrondo L.F."/>
            <person name="Lindquist E."/>
            <person name="Ling A."/>
            <person name="Lombard V."/>
            <person name="Lucas S."/>
            <person name="Lundell T."/>
            <person name="Martin R."/>
            <person name="McLaughlin D.J."/>
            <person name="Morgenstern I."/>
            <person name="Morin E."/>
            <person name="Murat C."/>
            <person name="Nagy L.G."/>
            <person name="Nolan M."/>
            <person name="Ohm R.A."/>
            <person name="Patyshakuliyeva A."/>
            <person name="Rokas A."/>
            <person name="Ruiz-Duenas F.J."/>
            <person name="Sabat G."/>
            <person name="Salamov A."/>
            <person name="Samejima M."/>
            <person name="Schmutz J."/>
            <person name="Slot J.C."/>
            <person name="St John F."/>
            <person name="Stenlid J."/>
            <person name="Sun H."/>
            <person name="Sun S."/>
            <person name="Syed K."/>
            <person name="Tsang A."/>
            <person name="Wiebenga A."/>
            <person name="Young D."/>
            <person name="Pisabarro A."/>
            <person name="Eastwood D.C."/>
            <person name="Martin F."/>
            <person name="Cullen D."/>
            <person name="Grigoriev I.V."/>
            <person name="Hibbett D.S."/>
        </authorList>
    </citation>
    <scope>NUCLEOTIDE SEQUENCE [LARGE SCALE GENOMIC DNA]</scope>
    <source>
        <strain evidence="2 3">MD-104</strain>
    </source>
</reference>
<proteinExistence type="predicted"/>
<gene>
    <name evidence="2" type="ORF">WOLCODRAFT_147512</name>
</gene>
<organism evidence="2 3">
    <name type="scientific">Wolfiporia cocos (strain MD-104)</name>
    <name type="common">Brown rot fungus</name>
    <dbReference type="NCBI Taxonomy" id="742152"/>
    <lineage>
        <taxon>Eukaryota</taxon>
        <taxon>Fungi</taxon>
        <taxon>Dikarya</taxon>
        <taxon>Basidiomycota</taxon>
        <taxon>Agaricomycotina</taxon>
        <taxon>Agaricomycetes</taxon>
        <taxon>Polyporales</taxon>
        <taxon>Phaeolaceae</taxon>
        <taxon>Wolfiporia</taxon>
    </lineage>
</organism>
<dbReference type="EMBL" id="KB467831">
    <property type="protein sequence ID" value="PCH33414.1"/>
    <property type="molecule type" value="Genomic_DNA"/>
</dbReference>
<evidence type="ECO:0000313" key="2">
    <source>
        <dbReference type="EMBL" id="PCH33414.1"/>
    </source>
</evidence>
<feature type="region of interest" description="Disordered" evidence="1">
    <location>
        <begin position="1"/>
        <end position="24"/>
    </location>
</feature>
<evidence type="ECO:0000313" key="3">
    <source>
        <dbReference type="Proteomes" id="UP000218811"/>
    </source>
</evidence>
<accession>A0A2H3J9T3</accession>
<dbReference type="Proteomes" id="UP000218811">
    <property type="component" value="Unassembled WGS sequence"/>
</dbReference>
<sequence>MARVDKQRVPARPPSPRSSSPLTLSRRLSDALSLFPTLPAFNVTNYRKIWEWYAGAASVVAVPSALMETPAAAT</sequence>
<evidence type="ECO:0000256" key="1">
    <source>
        <dbReference type="SAM" id="MobiDB-lite"/>
    </source>
</evidence>
<dbReference type="AlphaFoldDB" id="A0A2H3J9T3"/>